<name>A0AAN9PC87_CLITE</name>
<evidence type="ECO:0000313" key="2">
    <source>
        <dbReference type="Proteomes" id="UP001359559"/>
    </source>
</evidence>
<dbReference type="EMBL" id="JAYKXN010000004">
    <property type="protein sequence ID" value="KAK7292866.1"/>
    <property type="molecule type" value="Genomic_DNA"/>
</dbReference>
<accession>A0AAN9PC87</accession>
<evidence type="ECO:0000313" key="1">
    <source>
        <dbReference type="EMBL" id="KAK7292866.1"/>
    </source>
</evidence>
<comment type="caution">
    <text evidence="1">The sequence shown here is derived from an EMBL/GenBank/DDBJ whole genome shotgun (WGS) entry which is preliminary data.</text>
</comment>
<proteinExistence type="predicted"/>
<organism evidence="1 2">
    <name type="scientific">Clitoria ternatea</name>
    <name type="common">Butterfly pea</name>
    <dbReference type="NCBI Taxonomy" id="43366"/>
    <lineage>
        <taxon>Eukaryota</taxon>
        <taxon>Viridiplantae</taxon>
        <taxon>Streptophyta</taxon>
        <taxon>Embryophyta</taxon>
        <taxon>Tracheophyta</taxon>
        <taxon>Spermatophyta</taxon>
        <taxon>Magnoliopsida</taxon>
        <taxon>eudicotyledons</taxon>
        <taxon>Gunneridae</taxon>
        <taxon>Pentapetalae</taxon>
        <taxon>rosids</taxon>
        <taxon>fabids</taxon>
        <taxon>Fabales</taxon>
        <taxon>Fabaceae</taxon>
        <taxon>Papilionoideae</taxon>
        <taxon>50 kb inversion clade</taxon>
        <taxon>NPAAA clade</taxon>
        <taxon>indigoferoid/millettioid clade</taxon>
        <taxon>Phaseoleae</taxon>
        <taxon>Clitoria</taxon>
    </lineage>
</organism>
<keyword evidence="2" id="KW-1185">Reference proteome</keyword>
<sequence length="68" mass="7819">MTSPRGYVPFKKTSLVFLCFAVYVKKNHDEDNVTVAALLNCVYLIIKITLTTKIEPMKELHKSQQVYV</sequence>
<reference evidence="1 2" key="1">
    <citation type="submission" date="2024-01" db="EMBL/GenBank/DDBJ databases">
        <title>The genomes of 5 underutilized Papilionoideae crops provide insights into root nodulation and disease resistance.</title>
        <authorList>
            <person name="Yuan L."/>
        </authorList>
    </citation>
    <scope>NUCLEOTIDE SEQUENCE [LARGE SCALE GENOMIC DNA]</scope>
    <source>
        <strain evidence="1">LY-2023</strain>
        <tissue evidence="1">Leaf</tissue>
    </source>
</reference>
<dbReference type="Proteomes" id="UP001359559">
    <property type="component" value="Unassembled WGS sequence"/>
</dbReference>
<gene>
    <name evidence="1" type="ORF">RJT34_15721</name>
</gene>
<dbReference type="AlphaFoldDB" id="A0AAN9PC87"/>
<protein>
    <submittedName>
        <fullName evidence="1">Uncharacterized protein</fullName>
    </submittedName>
</protein>